<organism evidence="1 2">
    <name type="scientific">Paramecium octaurelia</name>
    <dbReference type="NCBI Taxonomy" id="43137"/>
    <lineage>
        <taxon>Eukaryota</taxon>
        <taxon>Sar</taxon>
        <taxon>Alveolata</taxon>
        <taxon>Ciliophora</taxon>
        <taxon>Intramacronucleata</taxon>
        <taxon>Oligohymenophorea</taxon>
        <taxon>Peniculida</taxon>
        <taxon>Parameciidae</taxon>
        <taxon>Paramecium</taxon>
    </lineage>
</organism>
<comment type="caution">
    <text evidence="1">The sequence shown here is derived from an EMBL/GenBank/DDBJ whole genome shotgun (WGS) entry which is preliminary data.</text>
</comment>
<keyword evidence="2" id="KW-1185">Reference proteome</keyword>
<evidence type="ECO:0000313" key="2">
    <source>
        <dbReference type="Proteomes" id="UP000683925"/>
    </source>
</evidence>
<accession>A0A8S1YCM9</accession>
<dbReference type="Proteomes" id="UP000683925">
    <property type="component" value="Unassembled WGS sequence"/>
</dbReference>
<proteinExistence type="predicted"/>
<reference evidence="1" key="1">
    <citation type="submission" date="2021-01" db="EMBL/GenBank/DDBJ databases">
        <authorList>
            <consortium name="Genoscope - CEA"/>
            <person name="William W."/>
        </authorList>
    </citation>
    <scope>NUCLEOTIDE SEQUENCE</scope>
</reference>
<evidence type="ECO:0000313" key="1">
    <source>
        <dbReference type="EMBL" id="CAD8211815.1"/>
    </source>
</evidence>
<name>A0A8S1YCM9_PAROT</name>
<dbReference type="EMBL" id="CAJJDP010000157">
    <property type="protein sequence ID" value="CAD8211815.1"/>
    <property type="molecule type" value="Genomic_DNA"/>
</dbReference>
<dbReference type="AlphaFoldDB" id="A0A8S1YCM9"/>
<sequence>MEMIFFIKQRMQVLAIEKCKSIHSKWKEEKQTTFIISKRIKYMGYQDEQVKIKSYKILQIMESQSGQ</sequence>
<protein>
    <submittedName>
        <fullName evidence="1">Uncharacterized protein</fullName>
    </submittedName>
</protein>
<gene>
    <name evidence="1" type="ORF">POCTA_138.1.T1550118</name>
</gene>